<proteinExistence type="predicted"/>
<evidence type="ECO:0000313" key="2">
    <source>
        <dbReference type="EMBL" id="KAF2184431.1"/>
    </source>
</evidence>
<dbReference type="EMBL" id="ML994638">
    <property type="protein sequence ID" value="KAF2184431.1"/>
    <property type="molecule type" value="Genomic_DNA"/>
</dbReference>
<evidence type="ECO:0000256" key="1">
    <source>
        <dbReference type="SAM" id="MobiDB-lite"/>
    </source>
</evidence>
<reference evidence="2" key="1">
    <citation type="journal article" date="2020" name="Stud. Mycol.">
        <title>101 Dothideomycetes genomes: a test case for predicting lifestyles and emergence of pathogens.</title>
        <authorList>
            <person name="Haridas S."/>
            <person name="Albert R."/>
            <person name="Binder M."/>
            <person name="Bloem J."/>
            <person name="Labutti K."/>
            <person name="Salamov A."/>
            <person name="Andreopoulos B."/>
            <person name="Baker S."/>
            <person name="Barry K."/>
            <person name="Bills G."/>
            <person name="Bluhm B."/>
            <person name="Cannon C."/>
            <person name="Castanera R."/>
            <person name="Culley D."/>
            <person name="Daum C."/>
            <person name="Ezra D."/>
            <person name="Gonzalez J."/>
            <person name="Henrissat B."/>
            <person name="Kuo A."/>
            <person name="Liang C."/>
            <person name="Lipzen A."/>
            <person name="Lutzoni F."/>
            <person name="Magnuson J."/>
            <person name="Mondo S."/>
            <person name="Nolan M."/>
            <person name="Ohm R."/>
            <person name="Pangilinan J."/>
            <person name="Park H.-J."/>
            <person name="Ramirez L."/>
            <person name="Alfaro M."/>
            <person name="Sun H."/>
            <person name="Tritt A."/>
            <person name="Yoshinaga Y."/>
            <person name="Zwiers L.-H."/>
            <person name="Turgeon B."/>
            <person name="Goodwin S."/>
            <person name="Spatafora J."/>
            <person name="Crous P."/>
            <person name="Grigoriev I."/>
        </authorList>
    </citation>
    <scope>NUCLEOTIDE SEQUENCE</scope>
    <source>
        <strain evidence="2">CBS 207.26</strain>
    </source>
</reference>
<accession>A0A6A6DXK6</accession>
<evidence type="ECO:0000313" key="3">
    <source>
        <dbReference type="Proteomes" id="UP000800200"/>
    </source>
</evidence>
<keyword evidence="3" id="KW-1185">Reference proteome</keyword>
<dbReference type="Proteomes" id="UP000800200">
    <property type="component" value="Unassembled WGS sequence"/>
</dbReference>
<feature type="compositionally biased region" description="Pro residues" evidence="1">
    <location>
        <begin position="97"/>
        <end position="116"/>
    </location>
</feature>
<gene>
    <name evidence="2" type="ORF">K469DRAFT_184075</name>
</gene>
<feature type="region of interest" description="Disordered" evidence="1">
    <location>
        <begin position="95"/>
        <end position="116"/>
    </location>
</feature>
<protein>
    <submittedName>
        <fullName evidence="2">Uncharacterized protein</fullName>
    </submittedName>
</protein>
<name>A0A6A6DXK6_9PEZI</name>
<dbReference type="AlphaFoldDB" id="A0A6A6DXK6"/>
<organism evidence="2 3">
    <name type="scientific">Zopfia rhizophila CBS 207.26</name>
    <dbReference type="NCBI Taxonomy" id="1314779"/>
    <lineage>
        <taxon>Eukaryota</taxon>
        <taxon>Fungi</taxon>
        <taxon>Dikarya</taxon>
        <taxon>Ascomycota</taxon>
        <taxon>Pezizomycotina</taxon>
        <taxon>Dothideomycetes</taxon>
        <taxon>Dothideomycetes incertae sedis</taxon>
        <taxon>Zopfiaceae</taxon>
        <taxon>Zopfia</taxon>
    </lineage>
</organism>
<sequence>MPSPSAPISISIPTTLKPHLPLLPSVVHPSPSLHRSEAATTTSPLILSSSYTKMSHSKAFSRCIIFQPPTSSPPIHHCASLNTLHITYQVSAHIAQHPPPTRPPSPASAPPHQPSIIPAPMPGTRFCCSFTTSVQSSSRNIRRDRWR</sequence>